<sequence>MDQTETSVTTVTSVGPDAVALELETPDGFVAQPGQFVRLGVEIDGDVESRFYTLSSPDTDETLEVTLTYDPESVVGARLADLSAGDTVTVAGPFGDAHYDGEAHALVLAGGPGVGAAVGIAERALAEDNDATVVYLDDEPLHEDRLSTLSGAGATVTLVSDADGLEAAVEEAAGDESVFVYGFDDFVGLASDALVENDFDVDAAAVESFGAPPE</sequence>
<dbReference type="Gene3D" id="2.40.30.10">
    <property type="entry name" value="Translation factors"/>
    <property type="match status" value="1"/>
</dbReference>
<evidence type="ECO:0000259" key="1">
    <source>
        <dbReference type="PROSITE" id="PS51384"/>
    </source>
</evidence>
<reference evidence="2 3" key="1">
    <citation type="journal article" date="2019" name="Int. J. Syst. Evol. Microbiol.">
        <title>The Global Catalogue of Microorganisms (GCM) 10K type strain sequencing project: providing services to taxonomists for standard genome sequencing and annotation.</title>
        <authorList>
            <consortium name="The Broad Institute Genomics Platform"/>
            <consortium name="The Broad Institute Genome Sequencing Center for Infectious Disease"/>
            <person name="Wu L."/>
            <person name="Ma J."/>
        </authorList>
    </citation>
    <scope>NUCLEOTIDE SEQUENCE [LARGE SCALE GENOMIC DNA]</scope>
    <source>
        <strain evidence="2 3">CGMCC 1.12543</strain>
    </source>
</reference>
<keyword evidence="3" id="KW-1185">Reference proteome</keyword>
<dbReference type="InterPro" id="IPR039261">
    <property type="entry name" value="FNR_nucleotide-bd"/>
</dbReference>
<proteinExistence type="predicted"/>
<dbReference type="Proteomes" id="UP001596099">
    <property type="component" value="Unassembled WGS sequence"/>
</dbReference>
<comment type="caution">
    <text evidence="2">The sequence shown here is derived from an EMBL/GenBank/DDBJ whole genome shotgun (WGS) entry which is preliminary data.</text>
</comment>
<dbReference type="PROSITE" id="PS51384">
    <property type="entry name" value="FAD_FR"/>
    <property type="match status" value="1"/>
</dbReference>
<dbReference type="PANTHER" id="PTHR47354">
    <property type="entry name" value="NADH OXIDOREDUCTASE HCR"/>
    <property type="match status" value="1"/>
</dbReference>
<feature type="domain" description="FAD-binding FR-type" evidence="1">
    <location>
        <begin position="1"/>
        <end position="100"/>
    </location>
</feature>
<dbReference type="RefSeq" id="WP_247420066.1">
    <property type="nucleotide sequence ID" value="NZ_JALLGW010000002.1"/>
</dbReference>
<evidence type="ECO:0000313" key="2">
    <source>
        <dbReference type="EMBL" id="MFC5970577.1"/>
    </source>
</evidence>
<gene>
    <name evidence="2" type="ORF">ACFPYI_04460</name>
</gene>
<name>A0ABD5RJR9_9EURY</name>
<dbReference type="EMBL" id="JBHSQH010000001">
    <property type="protein sequence ID" value="MFC5970577.1"/>
    <property type="molecule type" value="Genomic_DNA"/>
</dbReference>
<evidence type="ECO:0000313" key="3">
    <source>
        <dbReference type="Proteomes" id="UP001596099"/>
    </source>
</evidence>
<dbReference type="SUPFAM" id="SSF63380">
    <property type="entry name" value="Riboflavin synthase domain-like"/>
    <property type="match status" value="1"/>
</dbReference>
<dbReference type="SUPFAM" id="SSF52343">
    <property type="entry name" value="Ferredoxin reductase-like, C-terminal NADP-linked domain"/>
    <property type="match status" value="1"/>
</dbReference>
<dbReference type="InterPro" id="IPR017938">
    <property type="entry name" value="Riboflavin_synthase-like_b-brl"/>
</dbReference>
<dbReference type="InterPro" id="IPR017927">
    <property type="entry name" value="FAD-bd_FR_type"/>
</dbReference>
<dbReference type="InterPro" id="IPR050415">
    <property type="entry name" value="MRET"/>
</dbReference>
<dbReference type="AlphaFoldDB" id="A0ABD5RJR9"/>
<accession>A0ABD5RJR9</accession>
<protein>
    <submittedName>
        <fullName evidence="2">FAD-binding oxidoreductase</fullName>
    </submittedName>
</protein>
<dbReference type="Pfam" id="PF00970">
    <property type="entry name" value="FAD_binding_6"/>
    <property type="match status" value="1"/>
</dbReference>
<dbReference type="InterPro" id="IPR008333">
    <property type="entry name" value="Cbr1-like_FAD-bd_dom"/>
</dbReference>
<organism evidence="2 3">
    <name type="scientific">Halomarina salina</name>
    <dbReference type="NCBI Taxonomy" id="1872699"/>
    <lineage>
        <taxon>Archaea</taxon>
        <taxon>Methanobacteriati</taxon>
        <taxon>Methanobacteriota</taxon>
        <taxon>Stenosarchaea group</taxon>
        <taxon>Halobacteria</taxon>
        <taxon>Halobacteriales</taxon>
        <taxon>Natronomonadaceae</taxon>
        <taxon>Halomarina</taxon>
    </lineage>
</organism>
<dbReference type="PANTHER" id="PTHR47354:SF5">
    <property type="entry name" value="PROTEIN RFBI"/>
    <property type="match status" value="1"/>
</dbReference>